<evidence type="ECO:0000259" key="7">
    <source>
        <dbReference type="PROSITE" id="PS50913"/>
    </source>
</evidence>
<dbReference type="EMBL" id="JACEEZ010015694">
    <property type="protein sequence ID" value="KAG0718651.1"/>
    <property type="molecule type" value="Genomic_DNA"/>
</dbReference>
<evidence type="ECO:0000313" key="9">
    <source>
        <dbReference type="Proteomes" id="UP000770661"/>
    </source>
</evidence>
<evidence type="ECO:0000256" key="3">
    <source>
        <dbReference type="ARBA" id="ARBA00022490"/>
    </source>
</evidence>
<evidence type="ECO:0000256" key="5">
    <source>
        <dbReference type="ARBA" id="ARBA00023136"/>
    </source>
</evidence>
<comment type="subcellular location">
    <subcellularLocation>
        <location evidence="2">Cytoplasm</location>
    </subcellularLocation>
    <subcellularLocation>
        <location evidence="1">Endomembrane system</location>
        <topology evidence="1">Peripheral membrane protein</topology>
    </subcellularLocation>
</comment>
<evidence type="ECO:0000256" key="4">
    <source>
        <dbReference type="ARBA" id="ARBA00023054"/>
    </source>
</evidence>
<evidence type="ECO:0000256" key="2">
    <source>
        <dbReference type="ARBA" id="ARBA00004496"/>
    </source>
</evidence>
<reference evidence="8" key="1">
    <citation type="submission" date="2020-07" db="EMBL/GenBank/DDBJ databases">
        <title>The High-quality genome of the commercially important snow crab, Chionoecetes opilio.</title>
        <authorList>
            <person name="Jeong J.-H."/>
            <person name="Ryu S."/>
        </authorList>
    </citation>
    <scope>NUCLEOTIDE SEQUENCE</scope>
    <source>
        <strain evidence="8">MADBK_172401_WGS</strain>
        <tissue evidence="8">Digestive gland</tissue>
    </source>
</reference>
<feature type="compositionally biased region" description="Basic and acidic residues" evidence="6">
    <location>
        <begin position="52"/>
        <end position="69"/>
    </location>
</feature>
<accession>A0A8J5CS05</accession>
<name>A0A8J5CS05_CHIOP</name>
<dbReference type="Gene3D" id="1.10.220.60">
    <property type="entry name" value="GRIP domain"/>
    <property type="match status" value="1"/>
</dbReference>
<organism evidence="8 9">
    <name type="scientific">Chionoecetes opilio</name>
    <name type="common">Atlantic snow crab</name>
    <name type="synonym">Cancer opilio</name>
    <dbReference type="NCBI Taxonomy" id="41210"/>
    <lineage>
        <taxon>Eukaryota</taxon>
        <taxon>Metazoa</taxon>
        <taxon>Ecdysozoa</taxon>
        <taxon>Arthropoda</taxon>
        <taxon>Crustacea</taxon>
        <taxon>Multicrustacea</taxon>
        <taxon>Malacostraca</taxon>
        <taxon>Eumalacostraca</taxon>
        <taxon>Eucarida</taxon>
        <taxon>Decapoda</taxon>
        <taxon>Pleocyemata</taxon>
        <taxon>Brachyura</taxon>
        <taxon>Eubrachyura</taxon>
        <taxon>Majoidea</taxon>
        <taxon>Majidae</taxon>
        <taxon>Chionoecetes</taxon>
    </lineage>
</organism>
<dbReference type="PROSITE" id="PS50913">
    <property type="entry name" value="GRIP"/>
    <property type="match status" value="1"/>
</dbReference>
<dbReference type="OrthoDB" id="1926336at2759"/>
<dbReference type="Pfam" id="PF16704">
    <property type="entry name" value="Rab_bind"/>
    <property type="match status" value="1"/>
</dbReference>
<evidence type="ECO:0000256" key="1">
    <source>
        <dbReference type="ARBA" id="ARBA00004184"/>
    </source>
</evidence>
<dbReference type="InterPro" id="IPR032023">
    <property type="entry name" value="GCC2_Rab_bind"/>
</dbReference>
<keyword evidence="4" id="KW-0175">Coiled coil</keyword>
<dbReference type="SMART" id="SM00755">
    <property type="entry name" value="Grip"/>
    <property type="match status" value="1"/>
</dbReference>
<dbReference type="Pfam" id="PF01465">
    <property type="entry name" value="GRIP"/>
    <property type="match status" value="1"/>
</dbReference>
<dbReference type="InterPro" id="IPR000237">
    <property type="entry name" value="GRIP_dom"/>
</dbReference>
<dbReference type="GO" id="GO:0005794">
    <property type="term" value="C:Golgi apparatus"/>
    <property type="evidence" value="ECO:0007669"/>
    <property type="project" value="TreeGrafter"/>
</dbReference>
<dbReference type="AlphaFoldDB" id="A0A8J5CS05"/>
<feature type="domain" description="GRIP" evidence="7">
    <location>
        <begin position="66"/>
        <end position="116"/>
    </location>
</feature>
<dbReference type="PANTHER" id="PTHR23157:SF25">
    <property type="entry name" value="GRIP AND COILED-COIL DOMAIN-CONTAINING PROTEIN 1"/>
    <property type="match status" value="1"/>
</dbReference>
<dbReference type="Proteomes" id="UP000770661">
    <property type="component" value="Unassembled WGS sequence"/>
</dbReference>
<proteinExistence type="predicted"/>
<feature type="region of interest" description="Disordered" evidence="6">
    <location>
        <begin position="40"/>
        <end position="69"/>
    </location>
</feature>
<keyword evidence="3" id="KW-0963">Cytoplasm</keyword>
<keyword evidence="5" id="KW-0472">Membrane</keyword>
<evidence type="ECO:0000313" key="8">
    <source>
        <dbReference type="EMBL" id="KAG0718651.1"/>
    </source>
</evidence>
<evidence type="ECO:0000256" key="6">
    <source>
        <dbReference type="SAM" id="MobiDB-lite"/>
    </source>
</evidence>
<keyword evidence="9" id="KW-1185">Reference proteome</keyword>
<dbReference type="InterPro" id="IPR051952">
    <property type="entry name" value="Golgi-autophagy_related"/>
</dbReference>
<sequence length="140" mass="15832">MSVTSAATDATNRELTRLEAKINAAEMRVTQLTSLLHESEAENAKLTQLSDALKEEIRRSARNEDREKHMENMEYMKNVILKFMLLGNGEERKHLVPVLKTVLQLSPQETSKLEHIATGEEGDATGKGGWGNYLHLWSNR</sequence>
<dbReference type="PANTHER" id="PTHR23157">
    <property type="entry name" value="GRIP AND COILED-COIL DOMAIN-CONTAINING PROTEIN 1"/>
    <property type="match status" value="1"/>
</dbReference>
<gene>
    <name evidence="8" type="primary">Gcc2</name>
    <name evidence="8" type="ORF">GWK47_052005</name>
</gene>
<protein>
    <submittedName>
        <fullName evidence="8">GRIP and coiled-coil domain-containing protein 2</fullName>
    </submittedName>
</protein>
<comment type="caution">
    <text evidence="8">The sequence shown here is derived from an EMBL/GenBank/DDBJ whole genome shotgun (WGS) entry which is preliminary data.</text>
</comment>